<keyword evidence="2" id="KW-1185">Reference proteome</keyword>
<dbReference type="EMBL" id="RPFJ01000014">
    <property type="protein sequence ID" value="RPD96012.1"/>
    <property type="molecule type" value="Genomic_DNA"/>
</dbReference>
<proteinExistence type="predicted"/>
<dbReference type="OrthoDB" id="1448904at2"/>
<accession>A0A3N4NHX2</accession>
<name>A0A3N4NHX2_9FLAO</name>
<dbReference type="RefSeq" id="WP_123898361.1">
    <property type="nucleotide sequence ID" value="NZ_RPFJ01000014.1"/>
</dbReference>
<organism evidence="1 2">
    <name type="scientific">Aureibaculum marinum</name>
    <dbReference type="NCBI Taxonomy" id="2487930"/>
    <lineage>
        <taxon>Bacteria</taxon>
        <taxon>Pseudomonadati</taxon>
        <taxon>Bacteroidota</taxon>
        <taxon>Flavobacteriia</taxon>
        <taxon>Flavobacteriales</taxon>
        <taxon>Flavobacteriaceae</taxon>
        <taxon>Aureibaculum</taxon>
    </lineage>
</organism>
<evidence type="ECO:0000313" key="1">
    <source>
        <dbReference type="EMBL" id="RPD96012.1"/>
    </source>
</evidence>
<comment type="caution">
    <text evidence="1">The sequence shown here is derived from an EMBL/GenBank/DDBJ whole genome shotgun (WGS) entry which is preliminary data.</text>
</comment>
<protein>
    <submittedName>
        <fullName evidence="1">Uncharacterized protein</fullName>
    </submittedName>
</protein>
<dbReference type="Proteomes" id="UP000270856">
    <property type="component" value="Unassembled WGS sequence"/>
</dbReference>
<reference evidence="1 2" key="1">
    <citation type="submission" date="2018-11" db="EMBL/GenBank/DDBJ databases">
        <title>Aureibaculum marinum gen. nov., sp. nov., a member of the family Flavobacteriaceae isolated from the Bohai Sea.</title>
        <authorList>
            <person name="Ji X."/>
        </authorList>
    </citation>
    <scope>NUCLEOTIDE SEQUENCE [LARGE SCALE GENOMIC DNA]</scope>
    <source>
        <strain evidence="1 2">BH-SD17</strain>
    </source>
</reference>
<gene>
    <name evidence="1" type="ORF">EGM88_11135</name>
</gene>
<dbReference type="AlphaFoldDB" id="A0A3N4NHX2"/>
<sequence length="59" mass="6995">MENPFKEIGHPPMEAPKEMKKIVMENVNSFKLFIEMMSFFSLDYASAVEAFFKRKNKNF</sequence>
<evidence type="ECO:0000313" key="2">
    <source>
        <dbReference type="Proteomes" id="UP000270856"/>
    </source>
</evidence>